<feature type="signal peptide" evidence="1">
    <location>
        <begin position="1"/>
        <end position="25"/>
    </location>
</feature>
<evidence type="ECO:0000256" key="1">
    <source>
        <dbReference type="SAM" id="SignalP"/>
    </source>
</evidence>
<name>A0A3P7PMR5_CYLGO</name>
<proteinExistence type="predicted"/>
<gene>
    <name evidence="2" type="ORF">CGOC_LOCUS8904</name>
</gene>
<evidence type="ECO:0000313" key="3">
    <source>
        <dbReference type="Proteomes" id="UP000271889"/>
    </source>
</evidence>
<keyword evidence="1" id="KW-0732">Signal</keyword>
<evidence type="ECO:0000313" key="2">
    <source>
        <dbReference type="EMBL" id="VDN20889.1"/>
    </source>
</evidence>
<keyword evidence="3" id="KW-1185">Reference proteome</keyword>
<organism evidence="2 3">
    <name type="scientific">Cylicostephanus goldi</name>
    <name type="common">Nematode worm</name>
    <dbReference type="NCBI Taxonomy" id="71465"/>
    <lineage>
        <taxon>Eukaryota</taxon>
        <taxon>Metazoa</taxon>
        <taxon>Ecdysozoa</taxon>
        <taxon>Nematoda</taxon>
        <taxon>Chromadorea</taxon>
        <taxon>Rhabditida</taxon>
        <taxon>Rhabditina</taxon>
        <taxon>Rhabditomorpha</taxon>
        <taxon>Strongyloidea</taxon>
        <taxon>Strongylidae</taxon>
        <taxon>Cylicostephanus</taxon>
    </lineage>
</organism>
<feature type="chain" id="PRO_5017922596" evidence="1">
    <location>
        <begin position="26"/>
        <end position="123"/>
    </location>
</feature>
<dbReference type="AlphaFoldDB" id="A0A3P7PMR5"/>
<dbReference type="Proteomes" id="UP000271889">
    <property type="component" value="Unassembled WGS sequence"/>
</dbReference>
<accession>A0A3P7PMR5</accession>
<dbReference type="EMBL" id="UYRV01105285">
    <property type="protein sequence ID" value="VDN20889.1"/>
    <property type="molecule type" value="Genomic_DNA"/>
</dbReference>
<protein>
    <submittedName>
        <fullName evidence="2">Uncharacterized protein</fullName>
    </submittedName>
</protein>
<reference evidence="2 3" key="1">
    <citation type="submission" date="2018-11" db="EMBL/GenBank/DDBJ databases">
        <authorList>
            <consortium name="Pathogen Informatics"/>
        </authorList>
    </citation>
    <scope>NUCLEOTIDE SEQUENCE [LARGE SCALE GENOMIC DNA]</scope>
</reference>
<sequence length="123" mass="13414">MKFKQNCRIFLLLISLAITSELAGAAERVLRKKRENYGPFEGGPGYGRAIFPASTANHGNMWGTGIGTSVNLRLGGYNNGFLLNNSVVTVSDMVLTILQENFGKTAKAYVKRVVDFPASDRTL</sequence>